<dbReference type="InterPro" id="IPR013785">
    <property type="entry name" value="Aldolase_TIM"/>
</dbReference>
<dbReference type="EMBL" id="QRDZ01000034">
    <property type="protein sequence ID" value="RED58172.1"/>
    <property type="molecule type" value="Genomic_DNA"/>
</dbReference>
<dbReference type="Proteomes" id="UP000256977">
    <property type="component" value="Unassembled WGS sequence"/>
</dbReference>
<dbReference type="Gene3D" id="3.20.20.70">
    <property type="entry name" value="Aldolase class I"/>
    <property type="match status" value="1"/>
</dbReference>
<dbReference type="GO" id="GO:0004557">
    <property type="term" value="F:alpha-galactosidase activity"/>
    <property type="evidence" value="ECO:0007669"/>
    <property type="project" value="InterPro"/>
</dbReference>
<keyword evidence="2" id="KW-1185">Reference proteome</keyword>
<dbReference type="AlphaFoldDB" id="A0A3D9I8U0"/>
<evidence type="ECO:0000313" key="1">
    <source>
        <dbReference type="EMBL" id="RED58172.1"/>
    </source>
</evidence>
<protein>
    <submittedName>
        <fullName evidence="1">Alpha-galactosidase</fullName>
    </submittedName>
</protein>
<sequence length="595" mass="67578">MPISNHLRPDAYQLTGGGGNFQATVNVESPEDGVVLVHIRVTASEPETPPVFQLIWKHPIADIHGVWHPNGYRNRGLAPDWTGGYKSNSTNSAPVVSLFSGNGRSRMTFAFSDTLNPIVCKAGVHEESAEFHCAIRLFEEPTPPIDCYEETLRVDYRDLPYYDCLSEVQQWWSGLPGLLPSPVPQSAYEPMYSTWYSFHQDVEPESIEEQCRLAKDLGCETVIVDDGWQTANNARGYAYCGDWEVNADKIPDMKAHVDRVHRLGMKYMLWYSVPYVGMHSKAWERFRDKMLYTVESRGWGVVDPRFPEIRRYLIGIYEQAMREWGLDGFKLDFVDSFNLPEGKQCEVGGGRDFVSVPEAVDRLMSDVMERLRAINPEVMIEFRQSYIGPYMRKYGNMFRAADCPNDSLENRVRTLDIRLLSGNTAVHADMLMWHPEDPVESAALQLINVLFAVPQISVKLDRLPADHVKMIAYWLPFWREYRSVLLNGRLEPYHPELLYPLVVASDANKRIAVVYHRTVLTIDLEESQAMIIVNGTRSGGVYIELMTEIESRTMEIKDCMGNVVESSELRLSAGIHALEIPPAGVMILAAGRSDK</sequence>
<dbReference type="RefSeq" id="WP_116064540.1">
    <property type="nucleotide sequence ID" value="NZ_QRDZ01000034.1"/>
</dbReference>
<dbReference type="InterPro" id="IPR017853">
    <property type="entry name" value="GH"/>
</dbReference>
<dbReference type="InterPro" id="IPR050985">
    <property type="entry name" value="Alpha-glycosidase_related"/>
</dbReference>
<dbReference type="OrthoDB" id="9807519at2"/>
<gene>
    <name evidence="1" type="ORF">DFP98_13414</name>
</gene>
<proteinExistence type="predicted"/>
<dbReference type="GO" id="GO:0016052">
    <property type="term" value="P:carbohydrate catabolic process"/>
    <property type="evidence" value="ECO:0007669"/>
    <property type="project" value="InterPro"/>
</dbReference>
<dbReference type="PANTHER" id="PTHR43053">
    <property type="entry name" value="GLYCOSIDASE FAMILY 31"/>
    <property type="match status" value="1"/>
</dbReference>
<accession>A0A3D9I8U0</accession>
<dbReference type="CDD" id="cd14791">
    <property type="entry name" value="GH36"/>
    <property type="match status" value="1"/>
</dbReference>
<dbReference type="Pfam" id="PF02065">
    <property type="entry name" value="Melibiase"/>
    <property type="match status" value="1"/>
</dbReference>
<evidence type="ECO:0000313" key="2">
    <source>
        <dbReference type="Proteomes" id="UP000256977"/>
    </source>
</evidence>
<organism evidence="1 2">
    <name type="scientific">Cohnella phaseoli</name>
    <dbReference type="NCBI Taxonomy" id="456490"/>
    <lineage>
        <taxon>Bacteria</taxon>
        <taxon>Bacillati</taxon>
        <taxon>Bacillota</taxon>
        <taxon>Bacilli</taxon>
        <taxon>Bacillales</taxon>
        <taxon>Paenibacillaceae</taxon>
        <taxon>Cohnella</taxon>
    </lineage>
</organism>
<dbReference type="InterPro" id="IPR002252">
    <property type="entry name" value="Glyco_hydro_36"/>
</dbReference>
<comment type="caution">
    <text evidence="1">The sequence shown here is derived from an EMBL/GenBank/DDBJ whole genome shotgun (WGS) entry which is preliminary data.</text>
</comment>
<reference evidence="1 2" key="1">
    <citation type="submission" date="2018-07" db="EMBL/GenBank/DDBJ databases">
        <title>Genomic Encyclopedia of Type Strains, Phase III (KMG-III): the genomes of soil and plant-associated and newly described type strains.</title>
        <authorList>
            <person name="Whitman W."/>
        </authorList>
    </citation>
    <scope>NUCLEOTIDE SEQUENCE [LARGE SCALE GENOMIC DNA]</scope>
    <source>
        <strain evidence="1 2">CECT 7287</strain>
    </source>
</reference>
<dbReference type="SUPFAM" id="SSF51445">
    <property type="entry name" value="(Trans)glycosidases"/>
    <property type="match status" value="1"/>
</dbReference>
<name>A0A3D9I8U0_9BACL</name>